<organism evidence="11 12">
    <name type="scientific">Thermosipho japonicus</name>
    <dbReference type="NCBI Taxonomy" id="90323"/>
    <lineage>
        <taxon>Bacteria</taxon>
        <taxon>Thermotogati</taxon>
        <taxon>Thermotogota</taxon>
        <taxon>Thermotogae</taxon>
        <taxon>Thermotogales</taxon>
        <taxon>Fervidobacteriaceae</taxon>
        <taxon>Thermosipho</taxon>
    </lineage>
</organism>
<protein>
    <recommendedName>
        <fullName evidence="8">Glutamate--tRNA ligase</fullName>
        <ecNumber evidence="8">6.1.1.17</ecNumber>
    </recommendedName>
    <alternativeName>
        <fullName evidence="8">Glutamyl-tRNA synthetase</fullName>
        <shortName evidence="8">GluRS</shortName>
    </alternativeName>
</protein>
<dbReference type="InterPro" id="IPR033910">
    <property type="entry name" value="GluRS_core"/>
</dbReference>
<dbReference type="NCBIfam" id="TIGR00464">
    <property type="entry name" value="gltX_bact"/>
    <property type="match status" value="1"/>
</dbReference>
<evidence type="ECO:0000256" key="8">
    <source>
        <dbReference type="HAMAP-Rule" id="MF_00022"/>
    </source>
</evidence>
<dbReference type="EMBL" id="JACHEX010000001">
    <property type="protein sequence ID" value="MBB6061854.1"/>
    <property type="molecule type" value="Genomic_DNA"/>
</dbReference>
<comment type="caution">
    <text evidence="8">Lacks conserved residue(s) required for the propagation of feature annotation.</text>
</comment>
<dbReference type="GO" id="GO:0005829">
    <property type="term" value="C:cytosol"/>
    <property type="evidence" value="ECO:0007669"/>
    <property type="project" value="TreeGrafter"/>
</dbReference>
<dbReference type="RefSeq" id="WP_184618605.1">
    <property type="nucleotide sequence ID" value="NZ_JACHEX010000001.1"/>
</dbReference>
<evidence type="ECO:0000313" key="11">
    <source>
        <dbReference type="EMBL" id="MBB6061854.1"/>
    </source>
</evidence>
<dbReference type="InterPro" id="IPR020058">
    <property type="entry name" value="Glu/Gln-tRNA-synth_Ib_cat-dom"/>
</dbReference>
<dbReference type="Pfam" id="PF00749">
    <property type="entry name" value="tRNA-synt_1c"/>
    <property type="match status" value="1"/>
</dbReference>
<dbReference type="InterPro" id="IPR000924">
    <property type="entry name" value="Glu/Gln-tRNA-synth"/>
</dbReference>
<dbReference type="Pfam" id="PF19269">
    <property type="entry name" value="Anticodon_2"/>
    <property type="match status" value="1"/>
</dbReference>
<dbReference type="Gene3D" id="3.40.50.620">
    <property type="entry name" value="HUPs"/>
    <property type="match status" value="1"/>
</dbReference>
<accession>A0A841GL48</accession>
<comment type="similarity">
    <text evidence="1 8">Belongs to the class-I aminoacyl-tRNA synthetase family. Glutamate--tRNA ligase type 1 subfamily.</text>
</comment>
<keyword evidence="6 8" id="KW-0648">Protein biosynthesis</keyword>
<keyword evidence="5 8" id="KW-0067">ATP-binding</keyword>
<dbReference type="InterPro" id="IPR020752">
    <property type="entry name" value="Glu-tRNA-synth_I_codon-bd_sub1"/>
</dbReference>
<dbReference type="EC" id="6.1.1.17" evidence="8"/>
<evidence type="ECO:0000256" key="4">
    <source>
        <dbReference type="ARBA" id="ARBA00022741"/>
    </source>
</evidence>
<keyword evidence="7 8" id="KW-0030">Aminoacyl-tRNA synthetase</keyword>
<dbReference type="InterPro" id="IPR020751">
    <property type="entry name" value="aa-tRNA-synth_I_codon-bd_sub2"/>
</dbReference>
<sequence>MFRLRFAPSPTGYLHVGGARTALFNWMFARKNNGKFIIRIEDTDTERSKKEYEEKILNALKWLKIDWDEGPDVGGNFGPYRQSERIDIYKKYVDILISEKKAYYSIYHDKEEVEQSYEFPEKYANKEGFSIVVKFKVPKQGTTTFNDLLKGKMTFDNNLVDDFIIIKSNGFPTYNFAVVIDDHLMEISHVFRGEDHLSNTQKQIMIYNAFNWQNPVFMHIPLILGNDRTPLSKRHGGTSVDFFKENGFLNKALLNYLAILGWSTSEEIFDVHEKINEFDPFKISNKSVIFDYKKLEWVNGQHLRKIDIEILINEFLNYLKDKNISLEHNSKNYIKEVLLICREKVNTLDQLKEISIPFFFDNYSYEDTYIKKFLLNENAEKILKTALERFEKLQNYTIQNVEEALRNISSELEIGTKRVFQTIRGALLGKLVTPGLFESIVVLGKEKTLKRLQKTLELREKYEV</sequence>
<evidence type="ECO:0000256" key="1">
    <source>
        <dbReference type="ARBA" id="ARBA00007894"/>
    </source>
</evidence>
<reference evidence="11 12" key="1">
    <citation type="submission" date="2020-08" db="EMBL/GenBank/DDBJ databases">
        <title>Genomic Encyclopedia of Type Strains, Phase IV (KMG-IV): sequencing the most valuable type-strain genomes for metagenomic binning, comparative biology and taxonomic classification.</title>
        <authorList>
            <person name="Goeker M."/>
        </authorList>
    </citation>
    <scope>NUCLEOTIDE SEQUENCE [LARGE SCALE GENOMIC DNA]</scope>
    <source>
        <strain evidence="11 12">DSM 13481</strain>
    </source>
</reference>
<dbReference type="GO" id="GO:0000049">
    <property type="term" value="F:tRNA binding"/>
    <property type="evidence" value="ECO:0007669"/>
    <property type="project" value="InterPro"/>
</dbReference>
<evidence type="ECO:0000259" key="9">
    <source>
        <dbReference type="Pfam" id="PF00749"/>
    </source>
</evidence>
<dbReference type="Gene3D" id="1.10.1160.10">
    <property type="entry name" value="Glutamyl-trna Synthetase, Domain 2"/>
    <property type="match status" value="1"/>
</dbReference>
<feature type="short sequence motif" description="'KMSKS' region" evidence="8">
    <location>
        <begin position="230"/>
        <end position="234"/>
    </location>
</feature>
<feature type="short sequence motif" description="'HIGH' region" evidence="8">
    <location>
        <begin position="8"/>
        <end position="18"/>
    </location>
</feature>
<dbReference type="PROSITE" id="PS00178">
    <property type="entry name" value="AA_TRNA_LIGASE_I"/>
    <property type="match status" value="1"/>
</dbReference>
<evidence type="ECO:0000256" key="2">
    <source>
        <dbReference type="ARBA" id="ARBA00022490"/>
    </source>
</evidence>
<dbReference type="InterPro" id="IPR008925">
    <property type="entry name" value="aa_tRNA-synth_I_cd-bd_sf"/>
</dbReference>
<keyword evidence="4 8" id="KW-0547">Nucleotide-binding</keyword>
<feature type="binding site" evidence="8">
    <location>
        <position position="233"/>
    </location>
    <ligand>
        <name>ATP</name>
        <dbReference type="ChEBI" id="CHEBI:30616"/>
    </ligand>
</feature>
<dbReference type="PANTHER" id="PTHR43311:SF2">
    <property type="entry name" value="GLUTAMATE--TRNA LIGASE, MITOCHONDRIAL-RELATED"/>
    <property type="match status" value="1"/>
</dbReference>
<evidence type="ECO:0000256" key="7">
    <source>
        <dbReference type="ARBA" id="ARBA00023146"/>
    </source>
</evidence>
<dbReference type="Gene3D" id="1.10.10.350">
    <property type="match status" value="1"/>
</dbReference>
<dbReference type="GO" id="GO:0005524">
    <property type="term" value="F:ATP binding"/>
    <property type="evidence" value="ECO:0007669"/>
    <property type="project" value="UniProtKB-UniRule"/>
</dbReference>
<name>A0A841GL48_9BACT</name>
<gene>
    <name evidence="8" type="primary">gltX</name>
    <name evidence="11" type="ORF">HNP65_000276</name>
</gene>
<dbReference type="CDD" id="cd00808">
    <property type="entry name" value="GluRS_core"/>
    <property type="match status" value="1"/>
</dbReference>
<dbReference type="InterPro" id="IPR004527">
    <property type="entry name" value="Glu-tRNA-ligase_bac/mito"/>
</dbReference>
<dbReference type="InterPro" id="IPR045462">
    <property type="entry name" value="aa-tRNA-synth_I_cd-bd"/>
</dbReference>
<keyword evidence="2 8" id="KW-0963">Cytoplasm</keyword>
<dbReference type="GO" id="GO:0006424">
    <property type="term" value="P:glutamyl-tRNA aminoacylation"/>
    <property type="evidence" value="ECO:0007669"/>
    <property type="project" value="UniProtKB-UniRule"/>
</dbReference>
<dbReference type="GO" id="GO:0004818">
    <property type="term" value="F:glutamate-tRNA ligase activity"/>
    <property type="evidence" value="ECO:0007669"/>
    <property type="project" value="UniProtKB-UniRule"/>
</dbReference>
<dbReference type="SUPFAM" id="SSF52374">
    <property type="entry name" value="Nucleotidylyl transferase"/>
    <property type="match status" value="1"/>
</dbReference>
<evidence type="ECO:0000256" key="3">
    <source>
        <dbReference type="ARBA" id="ARBA00022598"/>
    </source>
</evidence>
<evidence type="ECO:0000313" key="12">
    <source>
        <dbReference type="Proteomes" id="UP000555828"/>
    </source>
</evidence>
<feature type="domain" description="Aminoacyl-tRNA synthetase class I anticodon-binding" evidence="10">
    <location>
        <begin position="316"/>
        <end position="455"/>
    </location>
</feature>
<comment type="subunit">
    <text evidence="8">Monomer.</text>
</comment>
<comment type="catalytic activity">
    <reaction evidence="8">
        <text>tRNA(Glu) + L-glutamate + ATP = L-glutamyl-tRNA(Glu) + AMP + diphosphate</text>
        <dbReference type="Rhea" id="RHEA:23540"/>
        <dbReference type="Rhea" id="RHEA-COMP:9663"/>
        <dbReference type="Rhea" id="RHEA-COMP:9680"/>
        <dbReference type="ChEBI" id="CHEBI:29985"/>
        <dbReference type="ChEBI" id="CHEBI:30616"/>
        <dbReference type="ChEBI" id="CHEBI:33019"/>
        <dbReference type="ChEBI" id="CHEBI:78442"/>
        <dbReference type="ChEBI" id="CHEBI:78520"/>
        <dbReference type="ChEBI" id="CHEBI:456215"/>
        <dbReference type="EC" id="6.1.1.17"/>
    </reaction>
</comment>
<dbReference type="InterPro" id="IPR020061">
    <property type="entry name" value="Glu_tRNA_lig_a-bdl"/>
</dbReference>
<proteinExistence type="inferred from homology"/>
<evidence type="ECO:0000256" key="6">
    <source>
        <dbReference type="ARBA" id="ARBA00022917"/>
    </source>
</evidence>
<dbReference type="PRINTS" id="PR00987">
    <property type="entry name" value="TRNASYNTHGLU"/>
</dbReference>
<dbReference type="Proteomes" id="UP000555828">
    <property type="component" value="Unassembled WGS sequence"/>
</dbReference>
<comment type="subcellular location">
    <subcellularLocation>
        <location evidence="8">Cytoplasm</location>
    </subcellularLocation>
</comment>
<dbReference type="SUPFAM" id="SSF48163">
    <property type="entry name" value="An anticodon-binding domain of class I aminoacyl-tRNA synthetases"/>
    <property type="match status" value="1"/>
</dbReference>
<dbReference type="AlphaFoldDB" id="A0A841GL48"/>
<evidence type="ECO:0000259" key="10">
    <source>
        <dbReference type="Pfam" id="PF19269"/>
    </source>
</evidence>
<feature type="domain" description="Glutamyl/glutaminyl-tRNA synthetase class Ib catalytic" evidence="9">
    <location>
        <begin position="3"/>
        <end position="297"/>
    </location>
</feature>
<dbReference type="Gene3D" id="1.10.8.70">
    <property type="entry name" value="Glutamate-tRNA synthetase, class I, anticodon-binding domain 1"/>
    <property type="match status" value="1"/>
</dbReference>
<keyword evidence="3 8" id="KW-0436">Ligase</keyword>
<comment type="function">
    <text evidence="8">Catalyzes the attachment of glutamate to tRNA(Glu) in a two-step reaction: glutamate is first activated by ATP to form Glu-AMP and then transferred to the acceptor end of tRNA(Glu).</text>
</comment>
<dbReference type="GO" id="GO:0008270">
    <property type="term" value="F:zinc ion binding"/>
    <property type="evidence" value="ECO:0007669"/>
    <property type="project" value="InterPro"/>
</dbReference>
<comment type="caution">
    <text evidence="11">The sequence shown here is derived from an EMBL/GenBank/DDBJ whole genome shotgun (WGS) entry which is preliminary data.</text>
</comment>
<dbReference type="InterPro" id="IPR014729">
    <property type="entry name" value="Rossmann-like_a/b/a_fold"/>
</dbReference>
<dbReference type="HAMAP" id="MF_00022">
    <property type="entry name" value="Glu_tRNA_synth_type1"/>
    <property type="match status" value="1"/>
</dbReference>
<dbReference type="InterPro" id="IPR001412">
    <property type="entry name" value="aa-tRNA-synth_I_CS"/>
</dbReference>
<keyword evidence="12" id="KW-1185">Reference proteome</keyword>
<evidence type="ECO:0000256" key="5">
    <source>
        <dbReference type="ARBA" id="ARBA00022840"/>
    </source>
</evidence>
<dbReference type="PANTHER" id="PTHR43311">
    <property type="entry name" value="GLUTAMATE--TRNA LIGASE"/>
    <property type="match status" value="1"/>
</dbReference>
<dbReference type="InterPro" id="IPR049940">
    <property type="entry name" value="GluQ/Sye"/>
</dbReference>
<dbReference type="Gene3D" id="3.90.800.10">
    <property type="entry name" value="Glutamyl-tRNA Synthetase, Domain 3"/>
    <property type="match status" value="1"/>
</dbReference>